<evidence type="ECO:0000313" key="8">
    <source>
        <dbReference type="Proteomes" id="UP000494206"/>
    </source>
</evidence>
<dbReference type="GO" id="GO:0016020">
    <property type="term" value="C:membrane"/>
    <property type="evidence" value="ECO:0007669"/>
    <property type="project" value="UniProtKB-SubCell"/>
</dbReference>
<evidence type="ECO:0000313" key="7">
    <source>
        <dbReference type="EMBL" id="CAB3397149.1"/>
    </source>
</evidence>
<feature type="transmembrane region" description="Helical" evidence="6">
    <location>
        <begin position="256"/>
        <end position="279"/>
    </location>
</feature>
<dbReference type="InterPro" id="IPR018783">
    <property type="entry name" value="TF_ENY2"/>
</dbReference>
<dbReference type="EMBL" id="CADEPM010000001">
    <property type="protein sequence ID" value="CAB3397149.1"/>
    <property type="molecule type" value="Genomic_DNA"/>
</dbReference>
<evidence type="ECO:0000256" key="1">
    <source>
        <dbReference type="ARBA" id="ARBA00004141"/>
    </source>
</evidence>
<keyword evidence="3 6" id="KW-0812">Transmembrane</keyword>
<proteinExistence type="inferred from homology"/>
<name>A0A8S1EHI3_9PELO</name>
<dbReference type="GO" id="GO:0006406">
    <property type="term" value="P:mRNA export from nucleus"/>
    <property type="evidence" value="ECO:0007669"/>
    <property type="project" value="InterPro"/>
</dbReference>
<organism evidence="7 8">
    <name type="scientific">Caenorhabditis bovis</name>
    <dbReference type="NCBI Taxonomy" id="2654633"/>
    <lineage>
        <taxon>Eukaryota</taxon>
        <taxon>Metazoa</taxon>
        <taxon>Ecdysozoa</taxon>
        <taxon>Nematoda</taxon>
        <taxon>Chromadorea</taxon>
        <taxon>Rhabditida</taxon>
        <taxon>Rhabditina</taxon>
        <taxon>Rhabditomorpha</taxon>
        <taxon>Rhabditoidea</taxon>
        <taxon>Rhabditidae</taxon>
        <taxon>Peloderinae</taxon>
        <taxon>Caenorhabditis</taxon>
    </lineage>
</organism>
<feature type="transmembrane region" description="Helical" evidence="6">
    <location>
        <begin position="223"/>
        <end position="250"/>
    </location>
</feature>
<comment type="similarity">
    <text evidence="2 6">Belongs to the nematode receptor-like protein srg family.</text>
</comment>
<keyword evidence="8" id="KW-1185">Reference proteome</keyword>
<comment type="caution">
    <text evidence="7">The sequence shown here is derived from an EMBL/GenBank/DDBJ whole genome shotgun (WGS) entry which is preliminary data.</text>
</comment>
<dbReference type="PANTHER" id="PTHR31114:SF3">
    <property type="entry name" value="SERPENTINE RECEPTOR CLASS GAMMA-RELATED"/>
    <property type="match status" value="1"/>
</dbReference>
<feature type="transmembrane region" description="Helical" evidence="6">
    <location>
        <begin position="177"/>
        <end position="202"/>
    </location>
</feature>
<dbReference type="Pfam" id="PF02118">
    <property type="entry name" value="Srg"/>
    <property type="match status" value="1"/>
</dbReference>
<dbReference type="Gene3D" id="1.10.246.140">
    <property type="match status" value="1"/>
</dbReference>
<keyword evidence="5 6" id="KW-0472">Membrane</keyword>
<evidence type="ECO:0000256" key="2">
    <source>
        <dbReference type="ARBA" id="ARBA00005692"/>
    </source>
</evidence>
<dbReference type="GO" id="GO:0007606">
    <property type="term" value="P:sensory perception of chemical stimulus"/>
    <property type="evidence" value="ECO:0007669"/>
    <property type="project" value="UniProtKB-UniRule"/>
</dbReference>
<dbReference type="GO" id="GO:0003713">
    <property type="term" value="F:transcription coactivator activity"/>
    <property type="evidence" value="ECO:0007669"/>
    <property type="project" value="InterPro"/>
</dbReference>
<evidence type="ECO:0000256" key="6">
    <source>
        <dbReference type="RuleBase" id="RU280813"/>
    </source>
</evidence>
<dbReference type="GO" id="GO:0004888">
    <property type="term" value="F:transmembrane signaling receptor activity"/>
    <property type="evidence" value="ECO:0007669"/>
    <property type="project" value="InterPro"/>
</dbReference>
<dbReference type="Proteomes" id="UP000494206">
    <property type="component" value="Unassembled WGS sequence"/>
</dbReference>
<dbReference type="PANTHER" id="PTHR31114">
    <property type="entry name" value="SERPENTINE RECEPTOR CLASS GAMMA"/>
    <property type="match status" value="1"/>
</dbReference>
<comment type="caution">
    <text evidence="6">Lacks conserved residue(s) required for the propagation of feature annotation.</text>
</comment>
<feature type="transmembrane region" description="Helical" evidence="6">
    <location>
        <begin position="128"/>
        <end position="150"/>
    </location>
</feature>
<dbReference type="OrthoDB" id="5793555at2759"/>
<protein>
    <recommendedName>
        <fullName evidence="6">Serpentine receptor class gamma</fullName>
    </recommendedName>
</protein>
<dbReference type="InterPro" id="IPR000609">
    <property type="entry name" value="7TM_GPCR_serpentine_rcpt_Srg"/>
</dbReference>
<accession>A0A8S1EHI3</accession>
<reference evidence="7 8" key="1">
    <citation type="submission" date="2020-04" db="EMBL/GenBank/DDBJ databases">
        <authorList>
            <person name="Laetsch R D."/>
            <person name="Stevens L."/>
            <person name="Kumar S."/>
            <person name="Blaxter L. M."/>
        </authorList>
    </citation>
    <scope>NUCLEOTIDE SEQUENCE [LARGE SCALE GENOMIC DNA]</scope>
</reference>
<dbReference type="InterPro" id="IPR038212">
    <property type="entry name" value="TF_EnY2_sf"/>
</dbReference>
<dbReference type="AlphaFoldDB" id="A0A8S1EHI3"/>
<dbReference type="GO" id="GO:0005643">
    <property type="term" value="C:nuclear pore"/>
    <property type="evidence" value="ECO:0007669"/>
    <property type="project" value="InterPro"/>
</dbReference>
<dbReference type="Pfam" id="PF10163">
    <property type="entry name" value="EnY2"/>
    <property type="match status" value="1"/>
</dbReference>
<gene>
    <name evidence="7" type="ORF">CBOVIS_LOCUS611</name>
</gene>
<sequence>MGDDMIMRKNPEAIELQFHDSGESTLIKSKILADLQSSPWEAAVREEIKKQLSKSDDDMTAKELFDAVKDMARREVPTDIKKRLYEQILEVLQVDLLVNIFCYLNTWPAIRISEFDTGIKYLVLFEQLLPGVLTFSGFLCQCTIVSSPFWMSGSYAMSVTIRDGALVKFVNKRVSSLIYMVNPLFAMFYFSMTICTGVLTAINVSKSMSKVNSKRHFKYAQKLTNIVIANGIIMSGNLMFTIFISLGIIFHKEYRLSYLILSCTSDMVTLAMPYILLIFDRNVKRLFGLSKKPGKYMHADKSMSIGKVVN</sequence>
<dbReference type="GO" id="GO:0000124">
    <property type="term" value="C:SAGA complex"/>
    <property type="evidence" value="ECO:0007669"/>
    <property type="project" value="InterPro"/>
</dbReference>
<dbReference type="InterPro" id="IPR052880">
    <property type="entry name" value="NRL-Serpentine_Class_Gamma"/>
</dbReference>
<keyword evidence="4 6" id="KW-1133">Transmembrane helix</keyword>
<evidence type="ECO:0000256" key="3">
    <source>
        <dbReference type="ARBA" id="ARBA00022692"/>
    </source>
</evidence>
<comment type="subcellular location">
    <subcellularLocation>
        <location evidence="1">Membrane</location>
        <topology evidence="1">Multi-pass membrane protein</topology>
    </subcellularLocation>
</comment>
<evidence type="ECO:0000256" key="5">
    <source>
        <dbReference type="ARBA" id="ARBA00023136"/>
    </source>
</evidence>
<evidence type="ECO:0000256" key="4">
    <source>
        <dbReference type="ARBA" id="ARBA00022989"/>
    </source>
</evidence>